<dbReference type="PANTHER" id="PTHR37529:SF1">
    <property type="entry name" value="TRANSPOSASE INSG FOR INSERTION SEQUENCE ELEMENT IS4-RELATED"/>
    <property type="match status" value="1"/>
</dbReference>
<protein>
    <recommendedName>
        <fullName evidence="8">Transposase</fullName>
    </recommendedName>
</protein>
<accession>A0A132NKT0</accession>
<evidence type="ECO:0000259" key="2">
    <source>
        <dbReference type="Pfam" id="PF13006"/>
    </source>
</evidence>
<dbReference type="RefSeq" id="WP_079045662.1">
    <property type="nucleotide sequence ID" value="NZ_JYIJ01000019.1"/>
</dbReference>
<feature type="domain" description="Transposase IS4-like" evidence="1">
    <location>
        <begin position="120"/>
        <end position="345"/>
    </location>
</feature>
<dbReference type="PANTHER" id="PTHR37529">
    <property type="entry name" value="TRANSPOSASE INSG FOR INSERTION SEQUENCE ELEMENT IS4-RELATED"/>
    <property type="match status" value="1"/>
</dbReference>
<dbReference type="InterPro" id="IPR024473">
    <property type="entry name" value="Transposases_IS4_N"/>
</dbReference>
<dbReference type="EMBL" id="JYIJ01000019">
    <property type="protein sequence ID" value="KWW97529.1"/>
    <property type="molecule type" value="Genomic_DNA"/>
</dbReference>
<evidence type="ECO:0000313" key="5">
    <source>
        <dbReference type="EMBL" id="KWX10684.1"/>
    </source>
</evidence>
<reference evidence="6" key="2">
    <citation type="submission" date="2015-02" db="EMBL/GenBank/DDBJ databases">
        <title>Physiological reanalysis, assessment of diazotrophy, and genome sequences of multiple isolates of Streptomyces thermoautotrophicus.</title>
        <authorList>
            <person name="MacKellar D.C."/>
            <person name="Lieber L."/>
            <person name="Norman J."/>
            <person name="Bolger A."/>
            <person name="Tobin C."/>
            <person name="Murray J.W."/>
            <person name="Friesen M."/>
            <person name="Prell J."/>
        </authorList>
    </citation>
    <scope>NUCLEOTIDE SEQUENCE [LARGE SCALE GENOMIC DNA]</scope>
    <source>
        <strain evidence="6">UBT1</strain>
    </source>
</reference>
<proteinExistence type="predicted"/>
<dbReference type="NCBIfam" id="NF033592">
    <property type="entry name" value="transpos_IS4_1"/>
    <property type="match status" value="1"/>
</dbReference>
<dbReference type="GO" id="GO:0003677">
    <property type="term" value="F:DNA binding"/>
    <property type="evidence" value="ECO:0007669"/>
    <property type="project" value="InterPro"/>
</dbReference>
<organism evidence="5 6">
    <name type="scientific">Carbonactinospora thermoautotrophica</name>
    <dbReference type="NCBI Taxonomy" id="1469144"/>
    <lineage>
        <taxon>Bacteria</taxon>
        <taxon>Bacillati</taxon>
        <taxon>Actinomycetota</taxon>
        <taxon>Actinomycetes</taxon>
        <taxon>Kitasatosporales</taxon>
        <taxon>Carbonactinosporaceae</taxon>
        <taxon>Carbonactinospora</taxon>
    </lineage>
</organism>
<dbReference type="InterPro" id="IPR012337">
    <property type="entry name" value="RNaseH-like_sf"/>
</dbReference>
<evidence type="ECO:0000313" key="7">
    <source>
        <dbReference type="Proteomes" id="UP000070659"/>
    </source>
</evidence>
<dbReference type="GO" id="GO:0006313">
    <property type="term" value="P:DNA transposition"/>
    <property type="evidence" value="ECO:0007669"/>
    <property type="project" value="InterPro"/>
</dbReference>
<feature type="domain" description="Transposase IS4 N-terminal" evidence="2">
    <location>
        <begin position="10"/>
        <end position="103"/>
    </location>
</feature>
<evidence type="ECO:0000313" key="4">
    <source>
        <dbReference type="EMBL" id="KWW97904.1"/>
    </source>
</evidence>
<dbReference type="AlphaFoldDB" id="A0A132NKT0"/>
<sequence>MVGSGLVDRVALGVLTRSVPAGLVDEVVAECGRRERRRRKLPARLVVYYVLAMCLFPRAGYEEVARLLVEGLPGWVRWRVPNKSSISRARARLGAEVVRRLFARVAGPVAGPGTPGALWRGLRVMAVDGTVLEVPDSPGNAEAFGGQTGAGGVRVGYPQVRVVTLAECGTHAIADAEVGAYTEGEPGLVRRLARATGAGMLVLADRGLLGVALWRAFTATGAHLLVRARHQVANKIISVLPDGSYLARLSPCHKSAHWGGSPPGPVTVRIIEYTVDGGEVIRLATSLLDPQAAPAAELASLYHQRWEIESAYREFKTYQRGAGLVLRSRDPEGVRQEVWAHLVVYQAIRDLICHAAPGAAHGDPDRLSFTRALNIVRRSIPAQAGLSPLPPGPSGPPGLR</sequence>
<reference evidence="5 7" key="1">
    <citation type="submission" date="2015-02" db="EMBL/GenBank/DDBJ databases">
        <title>Physiological reanalysis, assessment of diazotrophy, and genome sequences of multiple isolates of Streptomyces thermoautotrophicus.</title>
        <authorList>
            <person name="MacKellar D.C."/>
            <person name="Lieber L."/>
            <person name="Norman J."/>
            <person name="Bolger A."/>
            <person name="Tobin C."/>
            <person name="Murray J.W."/>
            <person name="Prell J."/>
        </authorList>
    </citation>
    <scope>NUCLEOTIDE SEQUENCE [LARGE SCALE GENOMIC DNA]</scope>
    <source>
        <strain evidence="5 7">UBT1</strain>
    </source>
</reference>
<evidence type="ECO:0000259" key="1">
    <source>
        <dbReference type="Pfam" id="PF01609"/>
    </source>
</evidence>
<evidence type="ECO:0008006" key="8">
    <source>
        <dbReference type="Google" id="ProtNLM"/>
    </source>
</evidence>
<dbReference type="Pfam" id="PF01609">
    <property type="entry name" value="DDE_Tnp_1"/>
    <property type="match status" value="1"/>
</dbReference>
<dbReference type="Pfam" id="PF13006">
    <property type="entry name" value="Nterm_IS4"/>
    <property type="match status" value="1"/>
</dbReference>
<dbReference type="Proteomes" id="UP000070659">
    <property type="component" value="Unassembled WGS sequence"/>
</dbReference>
<dbReference type="OrthoDB" id="477305at2"/>
<dbReference type="InterPro" id="IPR047952">
    <property type="entry name" value="Transpos_IS4"/>
</dbReference>
<evidence type="ECO:0000313" key="6">
    <source>
        <dbReference type="Proteomes" id="UP000070598"/>
    </source>
</evidence>
<dbReference type="Proteomes" id="UP000070598">
    <property type="component" value="Unassembled WGS sequence"/>
</dbReference>
<dbReference type="InterPro" id="IPR002559">
    <property type="entry name" value="Transposase_11"/>
</dbReference>
<dbReference type="PATRIC" id="fig|1469144.8.peg.183"/>
<dbReference type="EMBL" id="JYIK01000345">
    <property type="protein sequence ID" value="KWX10684.1"/>
    <property type="molecule type" value="Genomic_DNA"/>
</dbReference>
<comment type="caution">
    <text evidence="5">The sequence shown here is derived from an EMBL/GenBank/DDBJ whole genome shotgun (WGS) entry which is preliminary data.</text>
</comment>
<evidence type="ECO:0000313" key="3">
    <source>
        <dbReference type="EMBL" id="KWW97529.1"/>
    </source>
</evidence>
<dbReference type="EMBL" id="JYIJ01000019">
    <property type="protein sequence ID" value="KWW97904.1"/>
    <property type="molecule type" value="Genomic_DNA"/>
</dbReference>
<dbReference type="GO" id="GO:0004803">
    <property type="term" value="F:transposase activity"/>
    <property type="evidence" value="ECO:0007669"/>
    <property type="project" value="InterPro"/>
</dbReference>
<dbReference type="SUPFAM" id="SSF53098">
    <property type="entry name" value="Ribonuclease H-like"/>
    <property type="match status" value="1"/>
</dbReference>
<name>A0A132NKT0_9ACTN</name>
<gene>
    <name evidence="3" type="ORF">TH66_18125</name>
    <name evidence="4" type="ORF">TH66_21185</name>
    <name evidence="5" type="ORF">TR74_02155</name>
</gene>